<protein>
    <submittedName>
        <fullName evidence="1">Uncharacterized protein</fullName>
    </submittedName>
</protein>
<comment type="caution">
    <text evidence="1">The sequence shown here is derived from an EMBL/GenBank/DDBJ whole genome shotgun (WGS) entry which is preliminary data.</text>
</comment>
<name>A0ABQ2BPK9_9BACL</name>
<proteinExistence type="predicted"/>
<reference evidence="2" key="1">
    <citation type="journal article" date="2019" name="Int. J. Syst. Evol. Microbiol.">
        <title>The Global Catalogue of Microorganisms (GCM) 10K type strain sequencing project: providing services to taxonomists for standard genome sequencing and annotation.</title>
        <authorList>
            <consortium name="The Broad Institute Genomics Platform"/>
            <consortium name="The Broad Institute Genome Sequencing Center for Infectious Disease"/>
            <person name="Wu L."/>
            <person name="Ma J."/>
        </authorList>
    </citation>
    <scope>NUCLEOTIDE SEQUENCE [LARGE SCALE GENOMIC DNA]</scope>
    <source>
        <strain evidence="2">CGMCC 1.15043</strain>
    </source>
</reference>
<evidence type="ECO:0000313" key="2">
    <source>
        <dbReference type="Proteomes" id="UP000615455"/>
    </source>
</evidence>
<gene>
    <name evidence="1" type="ORF">GCM10008018_07590</name>
</gene>
<accession>A0ABQ2BPK9</accession>
<organism evidence="1 2">
    <name type="scientific">Paenibacillus marchantiophytorum</name>
    <dbReference type="NCBI Taxonomy" id="1619310"/>
    <lineage>
        <taxon>Bacteria</taxon>
        <taxon>Bacillati</taxon>
        <taxon>Bacillota</taxon>
        <taxon>Bacilli</taxon>
        <taxon>Bacillales</taxon>
        <taxon>Paenibacillaceae</taxon>
        <taxon>Paenibacillus</taxon>
    </lineage>
</organism>
<keyword evidence="2" id="KW-1185">Reference proteome</keyword>
<sequence length="62" mass="6954">MEINLFKVTNSIKGTVGSYVSSYSSKGTRIRYNAESRQIPLQKELQSAISPFPGRNEHVPLK</sequence>
<dbReference type="EMBL" id="BMHE01000002">
    <property type="protein sequence ID" value="GGI44535.1"/>
    <property type="molecule type" value="Genomic_DNA"/>
</dbReference>
<evidence type="ECO:0000313" key="1">
    <source>
        <dbReference type="EMBL" id="GGI44535.1"/>
    </source>
</evidence>
<dbReference type="Proteomes" id="UP000615455">
    <property type="component" value="Unassembled WGS sequence"/>
</dbReference>